<dbReference type="InterPro" id="IPR008949">
    <property type="entry name" value="Isoprenoid_synthase_dom_sf"/>
</dbReference>
<dbReference type="Pfam" id="PF01397">
    <property type="entry name" value="Terpene_synth"/>
    <property type="match status" value="1"/>
</dbReference>
<dbReference type="InterPro" id="IPR036965">
    <property type="entry name" value="Terpene_synth_N_sf"/>
</dbReference>
<accession>A0A8T3BJ56</accession>
<evidence type="ECO:0000256" key="4">
    <source>
        <dbReference type="ARBA" id="ARBA00023239"/>
    </source>
</evidence>
<dbReference type="SMR" id="A0A8T3BJ56"/>
<organism evidence="7 8">
    <name type="scientific">Dendrobium nobile</name>
    <name type="common">Orchid</name>
    <dbReference type="NCBI Taxonomy" id="94219"/>
    <lineage>
        <taxon>Eukaryota</taxon>
        <taxon>Viridiplantae</taxon>
        <taxon>Streptophyta</taxon>
        <taxon>Embryophyta</taxon>
        <taxon>Tracheophyta</taxon>
        <taxon>Spermatophyta</taxon>
        <taxon>Magnoliopsida</taxon>
        <taxon>Liliopsida</taxon>
        <taxon>Asparagales</taxon>
        <taxon>Orchidaceae</taxon>
        <taxon>Epidendroideae</taxon>
        <taxon>Malaxideae</taxon>
        <taxon>Dendrobiinae</taxon>
        <taxon>Dendrobium</taxon>
    </lineage>
</organism>
<proteinExistence type="predicted"/>
<evidence type="ECO:0000259" key="6">
    <source>
        <dbReference type="Pfam" id="PF03936"/>
    </source>
</evidence>
<dbReference type="InterPro" id="IPR005630">
    <property type="entry name" value="Terpene_synthase_metal-bd"/>
</dbReference>
<keyword evidence="8" id="KW-1185">Reference proteome</keyword>
<dbReference type="OrthoDB" id="776249at2759"/>
<comment type="cofactor">
    <cofactor evidence="1">
        <name>Mg(2+)</name>
        <dbReference type="ChEBI" id="CHEBI:18420"/>
    </cofactor>
</comment>
<dbReference type="Pfam" id="PF03936">
    <property type="entry name" value="Terpene_synth_C"/>
    <property type="match status" value="1"/>
</dbReference>
<evidence type="ECO:0000256" key="3">
    <source>
        <dbReference type="ARBA" id="ARBA00022842"/>
    </source>
</evidence>
<protein>
    <submittedName>
        <fullName evidence="7">Uncharacterized protein</fullName>
    </submittedName>
</protein>
<dbReference type="SUPFAM" id="SSF48239">
    <property type="entry name" value="Terpenoid cyclases/Protein prenyltransferases"/>
    <property type="match status" value="2"/>
</dbReference>
<name>A0A8T3BJ56_DENNO</name>
<dbReference type="Gene3D" id="1.10.600.10">
    <property type="entry name" value="Farnesyl Diphosphate Synthase"/>
    <property type="match status" value="1"/>
</dbReference>
<feature type="domain" description="Terpene synthase N-terminal" evidence="5">
    <location>
        <begin position="224"/>
        <end position="397"/>
    </location>
</feature>
<dbReference type="FunFam" id="1.50.10.130:FF:000002">
    <property type="entry name" value="Ent-copalyl diphosphate synthase, chloroplastic"/>
    <property type="match status" value="1"/>
</dbReference>
<gene>
    <name evidence="7" type="ORF">KFK09_012916</name>
</gene>
<reference evidence="7" key="1">
    <citation type="journal article" date="2022" name="Front. Genet.">
        <title>Chromosome-Scale Assembly of the Dendrobium nobile Genome Provides Insights Into the Molecular Mechanism of the Biosynthesis of the Medicinal Active Ingredient of Dendrobium.</title>
        <authorList>
            <person name="Xu Q."/>
            <person name="Niu S.-C."/>
            <person name="Li K.-L."/>
            <person name="Zheng P.-J."/>
            <person name="Zhang X.-J."/>
            <person name="Jia Y."/>
            <person name="Liu Y."/>
            <person name="Niu Y.-X."/>
            <person name="Yu L.-H."/>
            <person name="Chen D.-F."/>
            <person name="Zhang G.-Q."/>
        </authorList>
    </citation>
    <scope>NUCLEOTIDE SEQUENCE</scope>
    <source>
        <tissue evidence="7">Leaf</tissue>
    </source>
</reference>
<sequence length="755" mass="88174">MEQSLGLAKMIERMKEELFSPSANLFALFPISAYETAWVAMVPDPDDPTSPMFPEYLDWVLRSQNAMGFWFDEQHIISNDHHELIDYKHQCSNDDLLATLACLIALKTWESNGFSHRINNGLNFLRDNIEKEMMNMRKREEGGDKVGHAHFRRWFLMVELAKAKGLKVFSSHNNEIFYEFKLNGKKLKKIAFENYGSTLLFRFPSVTASAYMITGDQTYKSYLQHLLTNCQHGVPPMFLMDKDFMKLCVVDHLERLGCAEHFFIEIKHVMDHLYRTWTAKESKVLKKDDDVFQIYKDSLAFRLLRMHGYQVSPKRFCWFIEDEKMLSHMKDNYAFFLGPMLSIYKASHIAFLEDHDLDKAGVFSSHILHKGLKSMKSQNETNISYSLKKFEQEIEHELEHKWLARMDHLEHRLYIERGGIYNFSVGKNAPNRILQNNDLLQLAIDNFMMRQSTYRKELHELQRWSKDTGLSMMGFGREKTTYCYFAIASSSCLPLDIDSRKEATKCAILITVADDFFDEKGSMHELSILTDAVQRWEGESLTSHSKVIFNALNNLVQDISLKFLKRHGHDVKKILQNAWKEIFKSWLKEAEWSRSSHYPSIDQYIENATTSIAVEMIIITACYLTNSKVDAEEFWNFNNTMITKSLMVSCRMLNDLESYEKEAKVGKPNIVLLYLKENPNAKIDDAIAFVRTILEKRKKELLQMAMSRDSTTSQMPRECKDLHLSFLKLLEQILKLKLEKEATSFGFQPYMPRII</sequence>
<dbReference type="InterPro" id="IPR001906">
    <property type="entry name" value="Terpene_synth_N"/>
</dbReference>
<dbReference type="InterPro" id="IPR050148">
    <property type="entry name" value="Terpene_synthase-like"/>
</dbReference>
<evidence type="ECO:0000256" key="1">
    <source>
        <dbReference type="ARBA" id="ARBA00001946"/>
    </source>
</evidence>
<dbReference type="Gene3D" id="1.50.10.130">
    <property type="entry name" value="Terpene synthase, N-terminal domain"/>
    <property type="match status" value="1"/>
</dbReference>
<dbReference type="Gene3D" id="1.50.10.160">
    <property type="match status" value="1"/>
</dbReference>
<dbReference type="FunFam" id="1.10.600.10:FF:000036">
    <property type="entry name" value="cis-abienol synthase, chloroplastic"/>
    <property type="match status" value="1"/>
</dbReference>
<dbReference type="PANTHER" id="PTHR31739">
    <property type="entry name" value="ENT-COPALYL DIPHOSPHATE SYNTHASE, CHLOROPLASTIC"/>
    <property type="match status" value="1"/>
</dbReference>
<keyword evidence="2" id="KW-0479">Metal-binding</keyword>
<dbReference type="GO" id="GO:0000287">
    <property type="term" value="F:magnesium ion binding"/>
    <property type="evidence" value="ECO:0007669"/>
    <property type="project" value="InterPro"/>
</dbReference>
<dbReference type="AlphaFoldDB" id="A0A8T3BJ56"/>
<dbReference type="EMBL" id="JAGYWB010000009">
    <property type="protein sequence ID" value="KAI0512277.1"/>
    <property type="molecule type" value="Genomic_DNA"/>
</dbReference>
<evidence type="ECO:0000313" key="8">
    <source>
        <dbReference type="Proteomes" id="UP000829196"/>
    </source>
</evidence>
<keyword evidence="3" id="KW-0460">Magnesium</keyword>
<dbReference type="GO" id="GO:0010333">
    <property type="term" value="F:terpene synthase activity"/>
    <property type="evidence" value="ECO:0007669"/>
    <property type="project" value="InterPro"/>
</dbReference>
<dbReference type="PANTHER" id="PTHR31739:SF25">
    <property type="entry name" value="(E,E)-GERANYLLINALOOL SYNTHASE"/>
    <property type="match status" value="1"/>
</dbReference>
<evidence type="ECO:0000259" key="5">
    <source>
        <dbReference type="Pfam" id="PF01397"/>
    </source>
</evidence>
<dbReference type="InterPro" id="IPR008930">
    <property type="entry name" value="Terpenoid_cyclase/PrenylTrfase"/>
</dbReference>
<feature type="domain" description="Terpene synthase metal-binding" evidence="6">
    <location>
        <begin position="466"/>
        <end position="700"/>
    </location>
</feature>
<comment type="caution">
    <text evidence="7">The sequence shown here is derived from an EMBL/GenBank/DDBJ whole genome shotgun (WGS) entry which is preliminary data.</text>
</comment>
<keyword evidence="4" id="KW-0456">Lyase</keyword>
<evidence type="ECO:0000256" key="2">
    <source>
        <dbReference type="ARBA" id="ARBA00022723"/>
    </source>
</evidence>
<dbReference type="Proteomes" id="UP000829196">
    <property type="component" value="Unassembled WGS sequence"/>
</dbReference>
<dbReference type="SUPFAM" id="SSF48576">
    <property type="entry name" value="Terpenoid synthases"/>
    <property type="match status" value="1"/>
</dbReference>
<evidence type="ECO:0000313" key="7">
    <source>
        <dbReference type="EMBL" id="KAI0512277.1"/>
    </source>
</evidence>
<dbReference type="GO" id="GO:0016102">
    <property type="term" value="P:diterpenoid biosynthetic process"/>
    <property type="evidence" value="ECO:0007669"/>
    <property type="project" value="TreeGrafter"/>
</dbReference>